<name>A0ABW1SRC7_9LACO</name>
<feature type="compositionally biased region" description="Polar residues" evidence="1">
    <location>
        <begin position="31"/>
        <end position="48"/>
    </location>
</feature>
<dbReference type="Pfam" id="PF13731">
    <property type="entry name" value="WxL"/>
    <property type="match status" value="1"/>
</dbReference>
<gene>
    <name evidence="4" type="ORF">ACFP1G_04365</name>
</gene>
<evidence type="ECO:0000256" key="1">
    <source>
        <dbReference type="SAM" id="MobiDB-lite"/>
    </source>
</evidence>
<evidence type="ECO:0000259" key="3">
    <source>
        <dbReference type="Pfam" id="PF13731"/>
    </source>
</evidence>
<evidence type="ECO:0000313" key="5">
    <source>
        <dbReference type="Proteomes" id="UP001596254"/>
    </source>
</evidence>
<keyword evidence="2" id="KW-0732">Signal</keyword>
<feature type="chain" id="PRO_5046281557" evidence="2">
    <location>
        <begin position="30"/>
        <end position="233"/>
    </location>
</feature>
<keyword evidence="5" id="KW-1185">Reference proteome</keyword>
<feature type="compositionally biased region" description="Gly residues" evidence="1">
    <location>
        <begin position="66"/>
        <end position="75"/>
    </location>
</feature>
<reference evidence="5" key="1">
    <citation type="journal article" date="2019" name="Int. J. Syst. Evol. Microbiol.">
        <title>The Global Catalogue of Microorganisms (GCM) 10K type strain sequencing project: providing services to taxonomists for standard genome sequencing and annotation.</title>
        <authorList>
            <consortium name="The Broad Institute Genomics Platform"/>
            <consortium name="The Broad Institute Genome Sequencing Center for Infectious Disease"/>
            <person name="Wu L."/>
            <person name="Ma J."/>
        </authorList>
    </citation>
    <scope>NUCLEOTIDE SEQUENCE [LARGE SCALE GENOMIC DNA]</scope>
    <source>
        <strain evidence="5">CCM 8905</strain>
    </source>
</reference>
<feature type="region of interest" description="Disordered" evidence="1">
    <location>
        <begin position="31"/>
        <end position="80"/>
    </location>
</feature>
<protein>
    <submittedName>
        <fullName evidence="4">WxL domain-containing protein</fullName>
    </submittedName>
</protein>
<feature type="domain" description="WxL" evidence="3">
    <location>
        <begin position="28"/>
        <end position="233"/>
    </location>
</feature>
<accession>A0ABW1SRC7</accession>
<dbReference type="InterPro" id="IPR027994">
    <property type="entry name" value="WxL_dom"/>
</dbReference>
<proteinExistence type="predicted"/>
<sequence>MTNKITKIVASFALAFSLSVGLLQSPASADTYGTTASTNLKPGDTSGSVKPVDPETPEKPFPGDPGDSGNGGTGSTGPLTLDYVPNLTFKQDSVTGQVINTTAENSRAFVQVSDRRYNGAGWKLYLTAGSLTGQTDHHQVTHGDLALGQSTFKPKAAGTVSGAPTVTVGAKQDMTMNVAEIVAHAAPDHGLGTWMMRINANSSLPARLFVNAGEVTQQQLYTGVLTWQLTDTP</sequence>
<dbReference type="RefSeq" id="WP_125694032.1">
    <property type="nucleotide sequence ID" value="NZ_JBHSSK010000010.1"/>
</dbReference>
<feature type="signal peptide" evidence="2">
    <location>
        <begin position="1"/>
        <end position="29"/>
    </location>
</feature>
<comment type="caution">
    <text evidence="4">The sequence shown here is derived from an EMBL/GenBank/DDBJ whole genome shotgun (WGS) entry which is preliminary data.</text>
</comment>
<evidence type="ECO:0000256" key="2">
    <source>
        <dbReference type="SAM" id="SignalP"/>
    </source>
</evidence>
<dbReference type="EMBL" id="JBHSSK010000010">
    <property type="protein sequence ID" value="MFC6206715.1"/>
    <property type="molecule type" value="Genomic_DNA"/>
</dbReference>
<dbReference type="Proteomes" id="UP001596254">
    <property type="component" value="Unassembled WGS sequence"/>
</dbReference>
<evidence type="ECO:0000313" key="4">
    <source>
        <dbReference type="EMBL" id="MFC6206715.1"/>
    </source>
</evidence>
<organism evidence="4 5">
    <name type="scientific">Levilactobacillus tongjiangensis</name>
    <dbReference type="NCBI Taxonomy" id="2486023"/>
    <lineage>
        <taxon>Bacteria</taxon>
        <taxon>Bacillati</taxon>
        <taxon>Bacillota</taxon>
        <taxon>Bacilli</taxon>
        <taxon>Lactobacillales</taxon>
        <taxon>Lactobacillaceae</taxon>
        <taxon>Levilactobacillus</taxon>
    </lineage>
</organism>